<dbReference type="EMBL" id="LT629745">
    <property type="protein sequence ID" value="SDR65945.1"/>
    <property type="molecule type" value="Genomic_DNA"/>
</dbReference>
<organism evidence="2 3">
    <name type="scientific">Christiangramia echinicola</name>
    <dbReference type="NCBI Taxonomy" id="279359"/>
    <lineage>
        <taxon>Bacteria</taxon>
        <taxon>Pseudomonadati</taxon>
        <taxon>Bacteroidota</taxon>
        <taxon>Flavobacteriia</taxon>
        <taxon>Flavobacteriales</taxon>
        <taxon>Flavobacteriaceae</taxon>
        <taxon>Christiangramia</taxon>
    </lineage>
</organism>
<keyword evidence="1" id="KW-0472">Membrane</keyword>
<sequence>MWRFLKNKLSILFIFSVLLILINVVIITFDFRTINDPMGVGVTALTVGMVLGFCGIAVDYILVKIIKNKPILNITELVMIAIFLYWVWPH</sequence>
<reference evidence="2 3" key="1">
    <citation type="submission" date="2016-10" db="EMBL/GenBank/DDBJ databases">
        <authorList>
            <person name="Varghese N."/>
            <person name="Submissions S."/>
        </authorList>
    </citation>
    <scope>NUCLEOTIDE SEQUENCE [LARGE SCALE GENOMIC DNA]</scope>
    <source>
        <strain evidence="2 3">Mar_2010_102</strain>
    </source>
</reference>
<feature type="transmembrane region" description="Helical" evidence="1">
    <location>
        <begin position="9"/>
        <end position="29"/>
    </location>
</feature>
<dbReference type="AlphaFoldDB" id="A0A1H1KVZ1"/>
<name>A0A1H1KVZ1_9FLAO</name>
<evidence type="ECO:0000313" key="3">
    <source>
        <dbReference type="Proteomes" id="UP000198858"/>
    </source>
</evidence>
<keyword evidence="1" id="KW-1133">Transmembrane helix</keyword>
<proteinExistence type="predicted"/>
<evidence type="ECO:0000313" key="2">
    <source>
        <dbReference type="EMBL" id="SDR65945.1"/>
    </source>
</evidence>
<dbReference type="RefSeq" id="WP_089660939.1">
    <property type="nucleotide sequence ID" value="NZ_LT629745.1"/>
</dbReference>
<protein>
    <submittedName>
        <fullName evidence="2">Uncharacterized protein</fullName>
    </submittedName>
</protein>
<keyword evidence="3" id="KW-1185">Reference proteome</keyword>
<accession>A0A1H1KVZ1</accession>
<feature type="transmembrane region" description="Helical" evidence="1">
    <location>
        <begin position="41"/>
        <end position="63"/>
    </location>
</feature>
<dbReference type="STRING" id="1250231.SAMN04488552_0217"/>
<keyword evidence="1" id="KW-0812">Transmembrane</keyword>
<dbReference type="Proteomes" id="UP000198858">
    <property type="component" value="Chromosome I"/>
</dbReference>
<evidence type="ECO:0000256" key="1">
    <source>
        <dbReference type="SAM" id="Phobius"/>
    </source>
</evidence>
<gene>
    <name evidence="2" type="ORF">SAMN04488552_0217</name>
</gene>
<feature type="transmembrane region" description="Helical" evidence="1">
    <location>
        <begin position="70"/>
        <end position="88"/>
    </location>
</feature>